<dbReference type="RefSeq" id="WP_169198122.1">
    <property type="nucleotide sequence ID" value="NZ_WTVH02000010.1"/>
</dbReference>
<protein>
    <submittedName>
        <fullName evidence="12">Molybdopterin-dependent oxidoreductase</fullName>
    </submittedName>
</protein>
<dbReference type="PANTHER" id="PTHR43105:SF9">
    <property type="entry name" value="NADPH-FE(3+) OXIDOREDUCTASE SUBUNIT ALPHA"/>
    <property type="match status" value="1"/>
</dbReference>
<keyword evidence="8" id="KW-0408">Iron</keyword>
<dbReference type="Gene3D" id="1.10.10.1100">
    <property type="entry name" value="BFD-like [2Fe-2S]-binding domain"/>
    <property type="match status" value="1"/>
</dbReference>
<evidence type="ECO:0000256" key="1">
    <source>
        <dbReference type="ARBA" id="ARBA00001942"/>
    </source>
</evidence>
<keyword evidence="9" id="KW-0411">Iron-sulfur</keyword>
<comment type="caution">
    <text evidence="12">The sequence shown here is derived from an EMBL/GenBank/DDBJ whole genome shotgun (WGS) entry which is preliminary data.</text>
</comment>
<dbReference type="Proteomes" id="UP000601990">
    <property type="component" value="Unassembled WGS sequence"/>
</dbReference>
<evidence type="ECO:0000256" key="9">
    <source>
        <dbReference type="ARBA" id="ARBA00023014"/>
    </source>
</evidence>
<comment type="cofactor">
    <cofactor evidence="2">
        <name>[4Fe-4S] cluster</name>
        <dbReference type="ChEBI" id="CHEBI:49883"/>
    </cofactor>
</comment>
<dbReference type="SUPFAM" id="SSF50692">
    <property type="entry name" value="ADC-like"/>
    <property type="match status" value="1"/>
</dbReference>
<evidence type="ECO:0000259" key="11">
    <source>
        <dbReference type="PROSITE" id="PS51669"/>
    </source>
</evidence>
<dbReference type="CDD" id="cd02791">
    <property type="entry name" value="MopB_CT_Nitrate-R-NapA-like"/>
    <property type="match status" value="1"/>
</dbReference>
<dbReference type="InterPro" id="IPR009010">
    <property type="entry name" value="Asp_de-COase-like_dom_sf"/>
</dbReference>
<evidence type="ECO:0000256" key="5">
    <source>
        <dbReference type="ARBA" id="ARBA00022505"/>
    </source>
</evidence>
<comment type="cofactor">
    <cofactor evidence="1">
        <name>Mo-bis(molybdopterin guanine dinucleotide)</name>
        <dbReference type="ChEBI" id="CHEBI:60539"/>
    </cofactor>
</comment>
<gene>
    <name evidence="12" type="ORF">GO608_05775</name>
</gene>
<dbReference type="Gene3D" id="3.40.228.10">
    <property type="entry name" value="Dimethylsulfoxide Reductase, domain 2"/>
    <property type="match status" value="1"/>
</dbReference>
<proteinExistence type="inferred from homology"/>
<dbReference type="Gene3D" id="2.40.40.20">
    <property type="match status" value="1"/>
</dbReference>
<dbReference type="Pfam" id="PF04324">
    <property type="entry name" value="Fer2_BFD"/>
    <property type="match status" value="1"/>
</dbReference>
<dbReference type="PANTHER" id="PTHR43105">
    <property type="entry name" value="RESPIRATORY NITRATE REDUCTASE"/>
    <property type="match status" value="1"/>
</dbReference>
<keyword evidence="10" id="KW-0534">Nitrate assimilation</keyword>
<reference evidence="12" key="1">
    <citation type="submission" date="2019-12" db="EMBL/GenBank/DDBJ databases">
        <title>Comparative genomics gives insights into the taxonomy of the Azoarcus-Aromatoleum group and reveals separate origins of nif in the plant-associated Azoarcus and non-plant-associated Aromatoleum sub-groups.</title>
        <authorList>
            <person name="Lafos M."/>
            <person name="Maluk M."/>
            <person name="Batista M."/>
            <person name="Junghare M."/>
            <person name="Carmona M."/>
            <person name="Faoro H."/>
            <person name="Cruz L.M."/>
            <person name="Battistoni F."/>
            <person name="De Souza E."/>
            <person name="Pedrosa F."/>
            <person name="Chen W.-M."/>
            <person name="Poole P.S."/>
            <person name="Dixon R.A."/>
            <person name="James E.K."/>
        </authorList>
    </citation>
    <scope>NUCLEOTIDE SEQUENCE</scope>
    <source>
        <strain evidence="12">U120</strain>
    </source>
</reference>
<feature type="domain" description="4Fe-4S Mo/W bis-MGD-type" evidence="11">
    <location>
        <begin position="1"/>
        <end position="56"/>
    </location>
</feature>
<dbReference type="CDD" id="cd02754">
    <property type="entry name" value="MopB_Nitrate-R-NapA-like"/>
    <property type="match status" value="1"/>
</dbReference>
<keyword evidence="13" id="KW-1185">Reference proteome</keyword>
<keyword evidence="7" id="KW-0560">Oxidoreductase</keyword>
<dbReference type="InterPro" id="IPR027467">
    <property type="entry name" value="MopterinOxRdtase_cofactor_BS"/>
</dbReference>
<evidence type="ECO:0000256" key="2">
    <source>
        <dbReference type="ARBA" id="ARBA00001966"/>
    </source>
</evidence>
<dbReference type="InterPro" id="IPR006655">
    <property type="entry name" value="Mopterin_OxRdtase_prok_CS"/>
</dbReference>
<dbReference type="Pfam" id="PF01568">
    <property type="entry name" value="Molydop_binding"/>
    <property type="match status" value="1"/>
</dbReference>
<keyword evidence="5" id="KW-0500">Molybdenum</keyword>
<evidence type="ECO:0000256" key="4">
    <source>
        <dbReference type="ARBA" id="ARBA00022485"/>
    </source>
</evidence>
<evidence type="ECO:0000256" key="7">
    <source>
        <dbReference type="ARBA" id="ARBA00023002"/>
    </source>
</evidence>
<dbReference type="Gene3D" id="2.20.25.90">
    <property type="entry name" value="ADC-like domains"/>
    <property type="match status" value="1"/>
</dbReference>
<dbReference type="InterPro" id="IPR041957">
    <property type="entry name" value="CT_Nitrate-R-NapA-like"/>
</dbReference>
<evidence type="ECO:0000256" key="8">
    <source>
        <dbReference type="ARBA" id="ARBA00023004"/>
    </source>
</evidence>
<keyword evidence="6" id="KW-0479">Metal-binding</keyword>
<dbReference type="PROSITE" id="PS00490">
    <property type="entry name" value="MOLYBDOPTERIN_PROK_2"/>
    <property type="match status" value="1"/>
</dbReference>
<dbReference type="InterPro" id="IPR041854">
    <property type="entry name" value="BFD-like_2Fe2S-bd_dom_sf"/>
</dbReference>
<dbReference type="Pfam" id="PF04879">
    <property type="entry name" value="Molybdop_Fe4S4"/>
    <property type="match status" value="1"/>
</dbReference>
<evidence type="ECO:0000256" key="10">
    <source>
        <dbReference type="ARBA" id="ARBA00023063"/>
    </source>
</evidence>
<dbReference type="Pfam" id="PF00384">
    <property type="entry name" value="Molybdopterin"/>
    <property type="match status" value="1"/>
</dbReference>
<dbReference type="Gene3D" id="3.40.50.740">
    <property type="match status" value="1"/>
</dbReference>
<name>A0ABX1N1Q0_9RHOO</name>
<dbReference type="InterPro" id="IPR007419">
    <property type="entry name" value="BFD-like_2Fe2S-bd_dom"/>
</dbReference>
<accession>A0ABX1N1Q0</accession>
<evidence type="ECO:0000256" key="3">
    <source>
        <dbReference type="ARBA" id="ARBA00008747"/>
    </source>
</evidence>
<sequence>MKTKATCPYCGVGCGVLIEHDDRRITGVAGDPEHPANFGRLCTKGATLHLSARPETRLLHPELRAARGVPRQRVSWDVALAAAADRFAAAINEHGPESAAFYISGQLLTEDYYVFNKLVKGLIGTNNIDSNSRLCMSSAVAAYKQTLGADAPPCSYEDFAHTDCLLIAGANPSYAHPVAFRRIEDAKAAHPGMKIIVVDPRRTDTAAAADLHLPVLPGTDIWLYNAMLHVLLWEGHVDQAFVREHTTGFDALRDHVRDVTPAIAAEVCGLGRRGADDIVTAARWWGEANAAMSLWCQGLNQSTHGTHNGTALIALSLATGKIGRSGCGPFSLTGQPNAMGGREVGGIANLMSGHRDLANPEHRAEVARLWGVDSVPSTPGLTAIELFDAAHDGKIKALWIACTNPAQSLPEQERVREALSRCDFVVLQEAYCNTETAPFADLLLPAATWGEKEGTVTNSERRITHVHRALTPPGEARADGRIVCDFARELGPRLGKDAARLFPYASPAEIFAEHAASTRGRDLDIGGLSYALLDAAGPQQWPFPEGADVADAASRSRLYADGRFATTDGRAHFVVPTERLTAERADARYPLHLTTGRLRDQWHGMSRSGKVARLYNHVDEARIEMHADDLALRGLKSGDLVHVRSRRGDVVLRAEASAEIRSGQAFIAMHWGGNSLNSAGANALTLRDVDPYSKQPELKHAAVQVEKAVLPFQALIMRGEPGAAGDEEGNGNEDAAPIDIPGKVPAGGVTANAAGLALERAAALAPWLERFSYASLALAGRDHPAVVLRIAHHQPIPPEWLAELDALLGLDDEHCLAYSDTRRGVTKRARIDNGLLVGLRLTGETAAAGWLRDVLVERRPTTDLRRWILAPLANPPEAAKSRGRIVCTCLNVAESDIAAAIAGGDGFGVLQAKLKCGTSCGSCIPEIKRLVAAGRSVA</sequence>
<dbReference type="SMART" id="SM00926">
    <property type="entry name" value="Molybdop_Fe4S4"/>
    <property type="match status" value="1"/>
</dbReference>
<dbReference type="InterPro" id="IPR006657">
    <property type="entry name" value="MoPterin_dinucl-bd_dom"/>
</dbReference>
<dbReference type="PROSITE" id="PS00551">
    <property type="entry name" value="MOLYBDOPTERIN_PROK_1"/>
    <property type="match status" value="1"/>
</dbReference>
<comment type="similarity">
    <text evidence="3">Belongs to the prokaryotic molybdopterin-containing oxidoreductase family. NasA/NapA/NarB subfamily.</text>
</comment>
<organism evidence="12 13">
    <name type="scientific">Aromatoleum buckelii</name>
    <dbReference type="NCBI Taxonomy" id="200254"/>
    <lineage>
        <taxon>Bacteria</taxon>
        <taxon>Pseudomonadati</taxon>
        <taxon>Pseudomonadota</taxon>
        <taxon>Betaproteobacteria</taxon>
        <taxon>Rhodocyclales</taxon>
        <taxon>Rhodocyclaceae</taxon>
        <taxon>Aromatoleum</taxon>
    </lineage>
</organism>
<evidence type="ECO:0000313" key="12">
    <source>
        <dbReference type="EMBL" id="NMF92834.1"/>
    </source>
</evidence>
<dbReference type="InterPro" id="IPR006656">
    <property type="entry name" value="Mopterin_OxRdtase"/>
</dbReference>
<evidence type="ECO:0000256" key="6">
    <source>
        <dbReference type="ARBA" id="ARBA00022723"/>
    </source>
</evidence>
<dbReference type="PROSITE" id="PS51669">
    <property type="entry name" value="4FE4S_MOW_BIS_MGD"/>
    <property type="match status" value="1"/>
</dbReference>
<dbReference type="InterPro" id="IPR050123">
    <property type="entry name" value="Prok_molybdopt-oxidoreductase"/>
</dbReference>
<dbReference type="SUPFAM" id="SSF53706">
    <property type="entry name" value="Formate dehydrogenase/DMSO reductase, domains 1-3"/>
    <property type="match status" value="1"/>
</dbReference>
<evidence type="ECO:0000313" key="13">
    <source>
        <dbReference type="Proteomes" id="UP000601990"/>
    </source>
</evidence>
<keyword evidence="4" id="KW-0004">4Fe-4S</keyword>
<dbReference type="EMBL" id="WTVH01000007">
    <property type="protein sequence ID" value="NMF92834.1"/>
    <property type="molecule type" value="Genomic_DNA"/>
</dbReference>
<dbReference type="InterPro" id="IPR006963">
    <property type="entry name" value="Mopterin_OxRdtase_4Fe-4S_dom"/>
</dbReference>